<dbReference type="InterPro" id="IPR006086">
    <property type="entry name" value="XPG-I_dom"/>
</dbReference>
<dbReference type="PRINTS" id="PR00853">
    <property type="entry name" value="XPGRADSUPER"/>
</dbReference>
<evidence type="ECO:0000259" key="5">
    <source>
        <dbReference type="SMART" id="SM00485"/>
    </source>
</evidence>
<feature type="region of interest" description="Disordered" evidence="3">
    <location>
        <begin position="507"/>
        <end position="546"/>
    </location>
</feature>
<feature type="compositionally biased region" description="Low complexity" evidence="3">
    <location>
        <begin position="796"/>
        <end position="808"/>
    </location>
</feature>
<dbReference type="CDD" id="cd09870">
    <property type="entry name" value="PIN_YEN1"/>
    <property type="match status" value="1"/>
</dbReference>
<keyword evidence="2" id="KW-0378">Hydrolase</keyword>
<dbReference type="SUPFAM" id="SSF88723">
    <property type="entry name" value="PIN domain-like"/>
    <property type="match status" value="1"/>
</dbReference>
<feature type="compositionally biased region" description="Polar residues" evidence="3">
    <location>
        <begin position="583"/>
        <end position="594"/>
    </location>
</feature>
<feature type="compositionally biased region" description="Basic and acidic residues" evidence="3">
    <location>
        <begin position="669"/>
        <end position="680"/>
    </location>
</feature>
<feature type="domain" description="XPG N-terminal" evidence="5">
    <location>
        <begin position="1"/>
        <end position="105"/>
    </location>
</feature>
<dbReference type="EMBL" id="KN840441">
    <property type="protein sequence ID" value="KIP12163.1"/>
    <property type="molecule type" value="Genomic_DNA"/>
</dbReference>
<evidence type="ECO:0000313" key="6">
    <source>
        <dbReference type="EMBL" id="KIP12163.1"/>
    </source>
</evidence>
<sequence length="902" mass="98448">MGVAGLWDVLRPSAVSRSFTAVAVDGFTENARTRAFRVGIDASIWFVHATYGQEGENPELRTIFFRLTRLLKLPFLPVFVFDGPMRPDVKRGKTIDKKPHWMVEGMKRMVEAFGFEWRTAPGEAEAELAYLNRIGVIDAVLSDDVDTFVFGATMVIRNPSDTLSGNRAHAQATKNHTMTFSAQAIATHPEVGVRLNYKDLILVALLSGGDYHNGVEGCGVSAAIGLARAGFGETLVAKVKSLALSVQHTENKRTRVTLHGREKDELEAFFKVWRAEVAEELRTNSRKFLAKRNTRAANNLLALGSAFPDVDVLMAYINPVTSEERAVAKALCSTISWPRDPSVSAIAKLCEDYFEWGYRERMVHRFGLWLWEGVVCRTLRRKTMLFDCNSRGAIGNGEEILETATQPLVMKITSSRTHLTTDNLLEYRLEIDPRLLVRSAENGIEGRRSAPTTGWSDEDDENDDGDKATGKVVDPNAPRRFWLPACMVERGEPELAHAFEEAKRVKEAKKAARGTGRGRGKAKGTTRADTAQAKSRVNTAAKPKPVVASQENGAAFPLAPQGTVNGFFAAYKTTIPSDLRAQKASSSNLPSTSKGLDAPLAKSKVKASKTTSTSRVASLFEGQEIRIFKDLTKPKQKTSSKDDSQPRSLLPKDSGFSSAGSSSPISRDVLTRDAPADRGVRPIPLLPTSPMRSTTNLPSYDSASGVPDPPEAGPSRLSTYISSTARTSTWKPAPFPMAGSDVPPRHDSPPPLDALDAPAWPSRRRVRRTSSPRAPGTAPSTEQLQKSPRKSREQASPRPSSVSPSTPGSDEDEPPEPIAPLQLLAKKPAVRAPRRAVVKDKTMSAARPIIEISSDSDAPPPKQKIGQPMFAVKKRVVTALQEKRDQVPLSRVPADVIDLCSD</sequence>
<dbReference type="Pfam" id="PF18380">
    <property type="entry name" value="GEN1_C"/>
    <property type="match status" value="1"/>
</dbReference>
<dbReference type="Proteomes" id="UP000053257">
    <property type="component" value="Unassembled WGS sequence"/>
</dbReference>
<feature type="compositionally biased region" description="Low complexity" evidence="3">
    <location>
        <begin position="654"/>
        <end position="666"/>
    </location>
</feature>
<dbReference type="PANTHER" id="PTHR11081">
    <property type="entry name" value="FLAP ENDONUCLEASE FAMILY MEMBER"/>
    <property type="match status" value="1"/>
</dbReference>
<gene>
    <name evidence="6" type="ORF">PHLGIDRAFT_21224</name>
</gene>
<dbReference type="Pfam" id="PF00867">
    <property type="entry name" value="XPG_I"/>
    <property type="match status" value="1"/>
</dbReference>
<feature type="domain" description="XPG-I" evidence="4">
    <location>
        <begin position="111"/>
        <end position="197"/>
    </location>
</feature>
<dbReference type="AlphaFoldDB" id="A0A0C3PW34"/>
<feature type="region of interest" description="Disordered" evidence="3">
    <location>
        <begin position="582"/>
        <end position="615"/>
    </location>
</feature>
<dbReference type="PANTHER" id="PTHR11081:SF75">
    <property type="entry name" value="ENDONUCLEASE, PUTATIVE (AFU_ORTHOLOGUE AFUA_3G13260)-RELATED"/>
    <property type="match status" value="1"/>
</dbReference>
<dbReference type="SMART" id="SM00485">
    <property type="entry name" value="XPGN"/>
    <property type="match status" value="1"/>
</dbReference>
<evidence type="ECO:0008006" key="8">
    <source>
        <dbReference type="Google" id="ProtNLM"/>
    </source>
</evidence>
<dbReference type="GO" id="GO:0006281">
    <property type="term" value="P:DNA repair"/>
    <property type="evidence" value="ECO:0007669"/>
    <property type="project" value="UniProtKB-ARBA"/>
</dbReference>
<dbReference type="Pfam" id="PF00752">
    <property type="entry name" value="XPG_N"/>
    <property type="match status" value="1"/>
</dbReference>
<evidence type="ECO:0000256" key="2">
    <source>
        <dbReference type="ARBA" id="ARBA00022801"/>
    </source>
</evidence>
<dbReference type="InterPro" id="IPR041177">
    <property type="entry name" value="GEN1_C"/>
</dbReference>
<dbReference type="InterPro" id="IPR006085">
    <property type="entry name" value="XPG_DNA_repair_N"/>
</dbReference>
<dbReference type="GO" id="GO:0017108">
    <property type="term" value="F:5'-flap endonuclease activity"/>
    <property type="evidence" value="ECO:0007669"/>
    <property type="project" value="TreeGrafter"/>
</dbReference>
<dbReference type="InterPro" id="IPR029060">
    <property type="entry name" value="PIN-like_dom_sf"/>
</dbReference>
<feature type="region of interest" description="Disordered" evidence="3">
    <location>
        <begin position="631"/>
        <end position="842"/>
    </location>
</feature>
<dbReference type="Gene3D" id="3.40.50.1010">
    <property type="entry name" value="5'-nuclease"/>
    <property type="match status" value="2"/>
</dbReference>
<dbReference type="InterPro" id="IPR036279">
    <property type="entry name" value="5-3_exonuclease_C_sf"/>
</dbReference>
<evidence type="ECO:0000313" key="7">
    <source>
        <dbReference type="Proteomes" id="UP000053257"/>
    </source>
</evidence>
<dbReference type="HOGENOM" id="CLU_007575_1_0_1"/>
<reference evidence="6 7" key="1">
    <citation type="journal article" date="2014" name="PLoS Genet.">
        <title>Analysis of the Phlebiopsis gigantea genome, transcriptome and secretome provides insight into its pioneer colonization strategies of wood.</title>
        <authorList>
            <person name="Hori C."/>
            <person name="Ishida T."/>
            <person name="Igarashi K."/>
            <person name="Samejima M."/>
            <person name="Suzuki H."/>
            <person name="Master E."/>
            <person name="Ferreira P."/>
            <person name="Ruiz-Duenas F.J."/>
            <person name="Held B."/>
            <person name="Canessa P."/>
            <person name="Larrondo L.F."/>
            <person name="Schmoll M."/>
            <person name="Druzhinina I.S."/>
            <person name="Kubicek C.P."/>
            <person name="Gaskell J.A."/>
            <person name="Kersten P."/>
            <person name="St John F."/>
            <person name="Glasner J."/>
            <person name="Sabat G."/>
            <person name="Splinter BonDurant S."/>
            <person name="Syed K."/>
            <person name="Yadav J."/>
            <person name="Mgbeahuruike A.C."/>
            <person name="Kovalchuk A."/>
            <person name="Asiegbu F.O."/>
            <person name="Lackner G."/>
            <person name="Hoffmeister D."/>
            <person name="Rencoret J."/>
            <person name="Gutierrez A."/>
            <person name="Sun H."/>
            <person name="Lindquist E."/>
            <person name="Barry K."/>
            <person name="Riley R."/>
            <person name="Grigoriev I.V."/>
            <person name="Henrissat B."/>
            <person name="Kues U."/>
            <person name="Berka R.M."/>
            <person name="Martinez A.T."/>
            <person name="Covert S.F."/>
            <person name="Blanchette R.A."/>
            <person name="Cullen D."/>
        </authorList>
    </citation>
    <scope>NUCLEOTIDE SEQUENCE [LARGE SCALE GENOMIC DNA]</scope>
    <source>
        <strain evidence="6 7">11061_1 CR5-6</strain>
    </source>
</reference>
<dbReference type="OrthoDB" id="2959108at2759"/>
<dbReference type="SUPFAM" id="SSF47807">
    <property type="entry name" value="5' to 3' exonuclease, C-terminal subdomain"/>
    <property type="match status" value="1"/>
</dbReference>
<organism evidence="6 7">
    <name type="scientific">Phlebiopsis gigantea (strain 11061_1 CR5-6)</name>
    <name type="common">White-rot fungus</name>
    <name type="synonym">Peniophora gigantea</name>
    <dbReference type="NCBI Taxonomy" id="745531"/>
    <lineage>
        <taxon>Eukaryota</taxon>
        <taxon>Fungi</taxon>
        <taxon>Dikarya</taxon>
        <taxon>Basidiomycota</taxon>
        <taxon>Agaricomycotina</taxon>
        <taxon>Agaricomycetes</taxon>
        <taxon>Polyporales</taxon>
        <taxon>Phanerochaetaceae</taxon>
        <taxon>Phlebiopsis</taxon>
    </lineage>
</organism>
<dbReference type="SMART" id="SM00484">
    <property type="entry name" value="XPGI"/>
    <property type="match status" value="1"/>
</dbReference>
<accession>A0A0C3PW34</accession>
<feature type="compositionally biased region" description="Basic and acidic residues" evidence="3">
    <location>
        <begin position="631"/>
        <end position="645"/>
    </location>
</feature>
<dbReference type="Gene3D" id="1.10.150.20">
    <property type="entry name" value="5' to 3' exonuclease, C-terminal subdomain"/>
    <property type="match status" value="1"/>
</dbReference>
<dbReference type="STRING" id="745531.A0A0C3PW34"/>
<feature type="compositionally biased region" description="Polar residues" evidence="3">
    <location>
        <begin position="690"/>
        <end position="702"/>
    </location>
</feature>
<evidence type="ECO:0000256" key="1">
    <source>
        <dbReference type="ARBA" id="ARBA00022722"/>
    </source>
</evidence>
<evidence type="ECO:0000256" key="3">
    <source>
        <dbReference type="SAM" id="MobiDB-lite"/>
    </source>
</evidence>
<dbReference type="InterPro" id="IPR006084">
    <property type="entry name" value="XPG/Rad2"/>
</dbReference>
<feature type="region of interest" description="Disordered" evidence="3">
    <location>
        <begin position="442"/>
        <end position="473"/>
    </location>
</feature>
<name>A0A0C3PW34_PHLG1</name>
<evidence type="ECO:0000259" key="4">
    <source>
        <dbReference type="SMART" id="SM00484"/>
    </source>
</evidence>
<protein>
    <recommendedName>
        <fullName evidence="8">XPG-I domain-containing protein</fullName>
    </recommendedName>
</protein>
<feature type="compositionally biased region" description="Polar residues" evidence="3">
    <location>
        <begin position="716"/>
        <end position="730"/>
    </location>
</feature>
<keyword evidence="7" id="KW-1185">Reference proteome</keyword>
<proteinExistence type="predicted"/>
<keyword evidence="1" id="KW-0540">Nuclease</keyword>